<evidence type="ECO:0000256" key="3">
    <source>
        <dbReference type="ARBA" id="ARBA00022448"/>
    </source>
</evidence>
<dbReference type="EnsemblPlants" id="EMT23366">
    <property type="protein sequence ID" value="EMT23366"/>
    <property type="gene ID" value="F775_19324"/>
</dbReference>
<reference evidence="12" key="1">
    <citation type="submission" date="2015-06" db="UniProtKB">
        <authorList>
            <consortium name="EnsemblPlants"/>
        </authorList>
    </citation>
    <scope>IDENTIFICATION</scope>
</reference>
<sequence length="305" mass="34181">MIQLLFTLLAAEAALVLVLLFRTPARRLALLAVDCSKRGRGPVMARTVAATMFVVLGSSGYSIAKIRRREGEFAQLTPTDQVLASRHLLEASLMGMPFLLLVCSLEPSVWNPSYLLSYIYMDCHVGSPLKISCAHSSYIGENTCATADEVFCCFGFEELDLDGSCSRPCVSYCSSAGTGYSLFLGLIIDRLHHYIRQLRAMKKNMEAVTKQSRVLEETKLGDSEEIQGYQKKIDSLNEQVQVLKHQSESQTQELKTAEMNNLALQKQSEGLLTEYERLIAENEELRNKLQTMELRFSRSDSKKNT</sequence>
<evidence type="ECO:0000256" key="5">
    <source>
        <dbReference type="ARBA" id="ARBA00022703"/>
    </source>
</evidence>
<dbReference type="PANTHER" id="PTHR12701">
    <property type="entry name" value="BCR-ASSOCIATED PROTEIN, BAP"/>
    <property type="match status" value="1"/>
</dbReference>
<comment type="similarity">
    <text evidence="2 11">Belongs to the BCAP29/BCAP31 family.</text>
</comment>
<evidence type="ECO:0000256" key="10">
    <source>
        <dbReference type="ARBA" id="ARBA00023136"/>
    </source>
</evidence>
<evidence type="ECO:0000256" key="9">
    <source>
        <dbReference type="ARBA" id="ARBA00023054"/>
    </source>
</evidence>
<evidence type="ECO:0000256" key="1">
    <source>
        <dbReference type="ARBA" id="ARBA00004477"/>
    </source>
</evidence>
<organism evidence="12">
    <name type="scientific">Aegilops tauschii</name>
    <name type="common">Tausch's goatgrass</name>
    <name type="synonym">Aegilops squarrosa</name>
    <dbReference type="NCBI Taxonomy" id="37682"/>
    <lineage>
        <taxon>Eukaryota</taxon>
        <taxon>Viridiplantae</taxon>
        <taxon>Streptophyta</taxon>
        <taxon>Embryophyta</taxon>
        <taxon>Tracheophyta</taxon>
        <taxon>Spermatophyta</taxon>
        <taxon>Magnoliopsida</taxon>
        <taxon>Liliopsida</taxon>
        <taxon>Poales</taxon>
        <taxon>Poaceae</taxon>
        <taxon>BOP clade</taxon>
        <taxon>Pooideae</taxon>
        <taxon>Triticodae</taxon>
        <taxon>Triticeae</taxon>
        <taxon>Triticinae</taxon>
        <taxon>Aegilops</taxon>
    </lineage>
</organism>
<dbReference type="Gene3D" id="1.20.5.110">
    <property type="match status" value="1"/>
</dbReference>
<dbReference type="GO" id="GO:0006888">
    <property type="term" value="P:endoplasmic reticulum to Golgi vesicle-mediated transport"/>
    <property type="evidence" value="ECO:0007669"/>
    <property type="project" value="UniProtKB-UniRule"/>
</dbReference>
<comment type="subcellular location">
    <subcellularLocation>
        <location evidence="1 11">Endoplasmic reticulum membrane</location>
        <topology evidence="1 11">Multi-pass membrane protein</topology>
    </subcellularLocation>
</comment>
<evidence type="ECO:0000256" key="8">
    <source>
        <dbReference type="ARBA" id="ARBA00022989"/>
    </source>
</evidence>
<keyword evidence="3 11" id="KW-0813">Transport</keyword>
<evidence type="ECO:0000256" key="11">
    <source>
        <dbReference type="RuleBase" id="RU367026"/>
    </source>
</evidence>
<keyword evidence="7 11" id="KW-0653">Protein transport</keyword>
<keyword evidence="10 11" id="KW-0472">Membrane</keyword>
<keyword evidence="4 11" id="KW-0812">Transmembrane</keyword>
<keyword evidence="6 11" id="KW-0256">Endoplasmic reticulum</keyword>
<evidence type="ECO:0000256" key="4">
    <source>
        <dbReference type="ARBA" id="ARBA00022692"/>
    </source>
</evidence>
<accession>M8CJ60</accession>
<keyword evidence="5" id="KW-0053">Apoptosis</keyword>
<comment type="caution">
    <text evidence="11">Lacks conserved residue(s) required for the propagation of feature annotation.</text>
</comment>
<dbReference type="InterPro" id="IPR008417">
    <property type="entry name" value="BAP29/BAP31"/>
</dbReference>
<evidence type="ECO:0000256" key="2">
    <source>
        <dbReference type="ARBA" id="ARBA00007956"/>
    </source>
</evidence>
<evidence type="ECO:0000256" key="7">
    <source>
        <dbReference type="ARBA" id="ARBA00022927"/>
    </source>
</evidence>
<dbReference type="FunFam" id="1.20.5.110:FF:000011">
    <property type="entry name" value="B-cell receptor-associated protein 29"/>
    <property type="match status" value="1"/>
</dbReference>
<keyword evidence="9" id="KW-0175">Coiled coil</keyword>
<evidence type="ECO:0000256" key="6">
    <source>
        <dbReference type="ARBA" id="ARBA00022824"/>
    </source>
</evidence>
<comment type="function">
    <text evidence="11">May play a role in anterograde transport of membrane proteins from the endoplasmic reticulum to the Golgi.</text>
</comment>
<keyword evidence="11" id="KW-0931">ER-Golgi transport</keyword>
<feature type="transmembrane region" description="Helical" evidence="11">
    <location>
        <begin position="43"/>
        <end position="64"/>
    </location>
</feature>
<dbReference type="GO" id="GO:0070973">
    <property type="term" value="P:protein localization to endoplasmic reticulum exit site"/>
    <property type="evidence" value="ECO:0007669"/>
    <property type="project" value="UniProtKB-UniRule"/>
</dbReference>
<dbReference type="GO" id="GO:0005789">
    <property type="term" value="C:endoplasmic reticulum membrane"/>
    <property type="evidence" value="ECO:0007669"/>
    <property type="project" value="UniProtKB-SubCell"/>
</dbReference>
<dbReference type="AlphaFoldDB" id="M8CJ60"/>
<protein>
    <recommendedName>
        <fullName evidence="11">Endoplasmic reticulum transmembrane protein</fullName>
    </recommendedName>
</protein>
<keyword evidence="8 11" id="KW-1133">Transmembrane helix</keyword>
<dbReference type="PANTHER" id="PTHR12701:SF55">
    <property type="entry name" value="ENDOPLASMIC RETICULUM TRANSMEMBRANE PROTEIN"/>
    <property type="match status" value="1"/>
</dbReference>
<name>M8CJ60_AEGTA</name>
<dbReference type="GO" id="GO:0006886">
    <property type="term" value="P:intracellular protein transport"/>
    <property type="evidence" value="ECO:0007669"/>
    <property type="project" value="UniProtKB-UniRule"/>
</dbReference>
<proteinExistence type="inferred from homology"/>
<evidence type="ECO:0000313" key="12">
    <source>
        <dbReference type="EnsemblPlants" id="EMT23366"/>
    </source>
</evidence>